<keyword evidence="2" id="KW-1185">Reference proteome</keyword>
<sequence>MAVFSRPTELSAAQKKSCDDLLAALIQKSYPVHAPTIDNIRQVLWQKVFADGWTTEAPNPGPGLLRKRTSEETALYIGTLNEDVPIKSKSRAIPDYRRDRHPVMFKASFQFGDKLAFFWVDAQFQKIPTESVDVDGDLSYEDIRSMVASHYDTNEMDRVGGWNWAKVVHWARHRTTVLARRTNAGVGVIGVRPAPLPDVEEDLGEIQKVRLVEQYLREQEDDDDDA</sequence>
<accession>A0A8H4C6Q8</accession>
<dbReference type="GeneID" id="69015301"/>
<name>A0A8H4C6Q8_COLGL</name>
<reference evidence="1" key="1">
    <citation type="journal article" date="2020" name="Phytopathology">
        <title>Genome sequence and comparative analysis of Colletotrichum gloeosporioides isolated from Liriodendron leaves.</title>
        <authorList>
            <person name="Fu F.F."/>
            <person name="Hao Z."/>
            <person name="Wang P."/>
            <person name="Lu Y."/>
            <person name="Xue L.J."/>
            <person name="Wei G."/>
            <person name="Tian Y."/>
            <person name="Baishi H."/>
            <person name="Xu H."/>
            <person name="Shi J."/>
            <person name="Cheng T."/>
            <person name="Wang G."/>
            <person name="Yi Y."/>
            <person name="Chen J."/>
        </authorList>
    </citation>
    <scope>NUCLEOTIDE SEQUENCE</scope>
    <source>
        <strain evidence="1">Lc1</strain>
    </source>
</reference>
<proteinExistence type="predicted"/>
<dbReference type="EMBL" id="WVTB01000100">
    <property type="protein sequence ID" value="KAF3798277.1"/>
    <property type="molecule type" value="Genomic_DNA"/>
</dbReference>
<comment type="caution">
    <text evidence="1">The sequence shown here is derived from an EMBL/GenBank/DDBJ whole genome shotgun (WGS) entry which is preliminary data.</text>
</comment>
<reference evidence="1" key="2">
    <citation type="submission" date="2020-03" db="EMBL/GenBank/DDBJ databases">
        <authorList>
            <person name="Fu F.-F."/>
            <person name="Chen J."/>
        </authorList>
    </citation>
    <scope>NUCLEOTIDE SEQUENCE</scope>
    <source>
        <strain evidence="1">Lc1</strain>
    </source>
</reference>
<organism evidence="1 2">
    <name type="scientific">Colletotrichum gloeosporioides</name>
    <name type="common">Anthracnose fungus</name>
    <name type="synonym">Glomerella cingulata</name>
    <dbReference type="NCBI Taxonomy" id="474922"/>
    <lineage>
        <taxon>Eukaryota</taxon>
        <taxon>Fungi</taxon>
        <taxon>Dikarya</taxon>
        <taxon>Ascomycota</taxon>
        <taxon>Pezizomycotina</taxon>
        <taxon>Sordariomycetes</taxon>
        <taxon>Hypocreomycetidae</taxon>
        <taxon>Glomerellales</taxon>
        <taxon>Glomerellaceae</taxon>
        <taxon>Colletotrichum</taxon>
        <taxon>Colletotrichum gloeosporioides species complex</taxon>
    </lineage>
</organism>
<dbReference type="RefSeq" id="XP_045257437.1">
    <property type="nucleotide sequence ID" value="XM_045408132.1"/>
</dbReference>
<dbReference type="AlphaFoldDB" id="A0A8H4C6Q8"/>
<evidence type="ECO:0000313" key="1">
    <source>
        <dbReference type="EMBL" id="KAF3798277.1"/>
    </source>
</evidence>
<evidence type="ECO:0000313" key="2">
    <source>
        <dbReference type="Proteomes" id="UP000613401"/>
    </source>
</evidence>
<protein>
    <submittedName>
        <fullName evidence="1">Uncharacterized protein</fullName>
    </submittedName>
</protein>
<gene>
    <name evidence="1" type="ORF">GCG54_00008160</name>
</gene>
<dbReference type="Proteomes" id="UP000613401">
    <property type="component" value="Unassembled WGS sequence"/>
</dbReference>